<evidence type="ECO:0000256" key="8">
    <source>
        <dbReference type="PIRNR" id="PIRNR006515"/>
    </source>
</evidence>
<protein>
    <recommendedName>
        <fullName evidence="8">KRR1 small subunit processome component</fullName>
    </recommendedName>
    <alternativeName>
        <fullName evidence="8">KRR-R motif-containing protein 1</fullName>
    </alternativeName>
</protein>
<dbReference type="OMA" id="TPDIDKW"/>
<evidence type="ECO:0000256" key="1">
    <source>
        <dbReference type="ARBA" id="ARBA00004604"/>
    </source>
</evidence>
<dbReference type="AlphaFoldDB" id="A0A913Z7A3"/>
<dbReference type="Pfam" id="PF21800">
    <property type="entry name" value="KH_KRR1_2nd"/>
    <property type="match status" value="1"/>
</dbReference>
<dbReference type="CDD" id="cd22393">
    <property type="entry name" value="KH-I_KRR1_rpt1"/>
    <property type="match status" value="1"/>
</dbReference>
<keyword evidence="13" id="KW-1185">Reference proteome</keyword>
<dbReference type="GO" id="GO:0006364">
    <property type="term" value="P:rRNA processing"/>
    <property type="evidence" value="ECO:0007669"/>
    <property type="project" value="UniProtKB-KW"/>
</dbReference>
<evidence type="ECO:0000256" key="5">
    <source>
        <dbReference type="ARBA" id="ARBA00022884"/>
    </source>
</evidence>
<dbReference type="InterPro" id="IPR048549">
    <property type="entry name" value="KRR1-like_KH2_euk"/>
</dbReference>
<dbReference type="GO" id="GO:0003723">
    <property type="term" value="F:RNA binding"/>
    <property type="evidence" value="ECO:0007669"/>
    <property type="project" value="UniProtKB-KW"/>
</dbReference>
<dbReference type="PIRSF" id="PIRSF006515">
    <property type="entry name" value="KRR1"/>
    <property type="match status" value="1"/>
</dbReference>
<evidence type="ECO:0000259" key="10">
    <source>
        <dbReference type="Pfam" id="PF17903"/>
    </source>
</evidence>
<dbReference type="InterPro" id="IPR048548">
    <property type="entry name" value="KRR1-like_KH2"/>
</dbReference>
<dbReference type="FunFam" id="3.30.1370.10:FF:000011">
    <property type="entry name" value="KRR1 small subunit processome component"/>
    <property type="match status" value="1"/>
</dbReference>
<sequence length="375" mass="43367">MATSMADKLSGKTTSQQDQLLEIPPGWEEPKFTSEDNPHGVLEESSFATLFPKYREKYLRECWPLVEKTLKEHHLKASLDVIEGSMTVVTTRKTWDPFILIKARDMIKLLARSVPYEQAIRVLEDGISAEVIKVGRMVRNQDRFVKRRQRLIGPNGSTLKAIELLTKCYIMVQGNTVSAVGPYKGLRDVHKIVVDTMHNVHPIYNIKTLMIKRELMKDEKLKHESWDRFLPQFKSKNLSRRKQPHKVRKKAKEYTPFPPAQPESRVDQELATGQYFLKESQRKARAREQKKAKQVEAEVKRHEKRNQSFVPPKEPSATKPTTQPTTDTQVDVKALKAKIKKSQKTPFRKPTEALKATLSKQERKKARVEKRKAKP</sequence>
<dbReference type="InterPro" id="IPR048550">
    <property type="entry name" value="KRR1-like_KH1_euk"/>
</dbReference>
<comment type="subcellular location">
    <subcellularLocation>
        <location evidence="1 8">Nucleus</location>
        <location evidence="1 8">Nucleolus</location>
    </subcellularLocation>
</comment>
<feature type="region of interest" description="Disordered" evidence="9">
    <location>
        <begin position="1"/>
        <end position="38"/>
    </location>
</feature>
<dbReference type="EnsemblMetazoa" id="XM_038191646.1">
    <property type="protein sequence ID" value="XP_038047574.1"/>
    <property type="gene ID" value="LOC119721564"/>
</dbReference>
<dbReference type="OrthoDB" id="441223at2759"/>
<feature type="compositionally biased region" description="Low complexity" evidence="9">
    <location>
        <begin position="318"/>
        <end position="332"/>
    </location>
</feature>
<dbReference type="InterPro" id="IPR036612">
    <property type="entry name" value="KH_dom_type_1_sf"/>
</dbReference>
<evidence type="ECO:0000259" key="11">
    <source>
        <dbReference type="Pfam" id="PF21800"/>
    </source>
</evidence>
<dbReference type="SUPFAM" id="SSF54791">
    <property type="entry name" value="Eukaryotic type KH-domain (KH-domain type I)"/>
    <property type="match status" value="1"/>
</dbReference>
<keyword evidence="6 8" id="KW-0539">Nucleus</keyword>
<dbReference type="GO" id="GO:0032040">
    <property type="term" value="C:small-subunit processome"/>
    <property type="evidence" value="ECO:0007669"/>
    <property type="project" value="TreeGrafter"/>
</dbReference>
<feature type="compositionally biased region" description="Basic residues" evidence="9">
    <location>
        <begin position="335"/>
        <end position="347"/>
    </location>
</feature>
<dbReference type="CDD" id="cd22394">
    <property type="entry name" value="KH-I_KRR1_rpt2"/>
    <property type="match status" value="1"/>
</dbReference>
<keyword evidence="3 8" id="KW-0690">Ribosome biogenesis</keyword>
<accession>A0A913Z7A3</accession>
<feature type="compositionally biased region" description="Basic and acidic residues" evidence="9">
    <location>
        <begin position="28"/>
        <end position="38"/>
    </location>
</feature>
<keyword evidence="7 8" id="KW-0687">Ribonucleoprotein</keyword>
<evidence type="ECO:0000313" key="13">
    <source>
        <dbReference type="Proteomes" id="UP000887568"/>
    </source>
</evidence>
<dbReference type="FunFam" id="3.30.1370.10:FF:000014">
    <property type="entry name" value="KRR1 small subunit processome component"/>
    <property type="match status" value="1"/>
</dbReference>
<keyword evidence="5 8" id="KW-0694">RNA-binding</keyword>
<evidence type="ECO:0000256" key="7">
    <source>
        <dbReference type="ARBA" id="ARBA00023274"/>
    </source>
</evidence>
<dbReference type="Pfam" id="PF17903">
    <property type="entry name" value="KH_KRR1_1st"/>
    <property type="match status" value="1"/>
</dbReference>
<comment type="similarity">
    <text evidence="2 8">Belongs to the KRR1 family.</text>
</comment>
<feature type="domain" description="KRR1 small subunit processome component second KH" evidence="11">
    <location>
        <begin position="128"/>
        <end position="217"/>
    </location>
</feature>
<feature type="region of interest" description="Disordered" evidence="9">
    <location>
        <begin position="235"/>
        <end position="268"/>
    </location>
</feature>
<evidence type="ECO:0000256" key="3">
    <source>
        <dbReference type="ARBA" id="ARBA00022517"/>
    </source>
</evidence>
<dbReference type="PANTHER" id="PTHR12581:SF0">
    <property type="entry name" value="KRR1 SMALL SUBUNIT PROCESSOME COMPONENT HOMOLOG"/>
    <property type="match status" value="1"/>
</dbReference>
<name>A0A913Z7A3_PATMI</name>
<keyword evidence="4 8" id="KW-0698">rRNA processing</keyword>
<dbReference type="Proteomes" id="UP000887568">
    <property type="component" value="Unplaced"/>
</dbReference>
<feature type="region of interest" description="Disordered" evidence="9">
    <location>
        <begin position="280"/>
        <end position="375"/>
    </location>
</feature>
<dbReference type="PANTHER" id="PTHR12581">
    <property type="entry name" value="HIV-1 REV BINDING PROTEIN 2, 3"/>
    <property type="match status" value="1"/>
</dbReference>
<proteinExistence type="inferred from homology"/>
<dbReference type="Gene3D" id="3.30.1370.10">
    <property type="entry name" value="K Homology domain, type 1"/>
    <property type="match status" value="2"/>
</dbReference>
<evidence type="ECO:0000256" key="2">
    <source>
        <dbReference type="ARBA" id="ARBA00009344"/>
    </source>
</evidence>
<feature type="compositionally biased region" description="Basic residues" evidence="9">
    <location>
        <begin position="237"/>
        <end position="251"/>
    </location>
</feature>
<organism evidence="12 13">
    <name type="scientific">Patiria miniata</name>
    <name type="common">Bat star</name>
    <name type="synonym">Asterina miniata</name>
    <dbReference type="NCBI Taxonomy" id="46514"/>
    <lineage>
        <taxon>Eukaryota</taxon>
        <taxon>Metazoa</taxon>
        <taxon>Echinodermata</taxon>
        <taxon>Eleutherozoa</taxon>
        <taxon>Asterozoa</taxon>
        <taxon>Asteroidea</taxon>
        <taxon>Valvatacea</taxon>
        <taxon>Valvatida</taxon>
        <taxon>Asterinidae</taxon>
        <taxon>Patiria</taxon>
    </lineage>
</organism>
<dbReference type="InterPro" id="IPR024166">
    <property type="entry name" value="rRNA_assembly_KRR1"/>
</dbReference>
<feature type="compositionally biased region" description="Basic and acidic residues" evidence="9">
    <location>
        <begin position="280"/>
        <end position="301"/>
    </location>
</feature>
<comment type="subunit">
    <text evidence="8">Component of the ribosomal small subunit (SSU) processome.</text>
</comment>
<comment type="function">
    <text evidence="8">Required for 40S ribosome biogenesis. Involved in nucleolar processing of pre-18S ribosomal RNA and ribosome assembly.</text>
</comment>
<reference evidence="12" key="1">
    <citation type="submission" date="2022-11" db="UniProtKB">
        <authorList>
            <consortium name="EnsemblMetazoa"/>
        </authorList>
    </citation>
    <scope>IDENTIFICATION</scope>
</reference>
<feature type="compositionally biased region" description="Basic residues" evidence="9">
    <location>
        <begin position="362"/>
        <end position="375"/>
    </location>
</feature>
<dbReference type="GeneID" id="119721564"/>
<dbReference type="RefSeq" id="XP_038047574.1">
    <property type="nucleotide sequence ID" value="XM_038191646.1"/>
</dbReference>
<evidence type="ECO:0000256" key="9">
    <source>
        <dbReference type="SAM" id="MobiDB-lite"/>
    </source>
</evidence>
<dbReference type="InterPro" id="IPR041174">
    <property type="entry name" value="KRR1-like_KH1"/>
</dbReference>
<evidence type="ECO:0000256" key="4">
    <source>
        <dbReference type="ARBA" id="ARBA00022552"/>
    </source>
</evidence>
<feature type="domain" description="KRR1 small subunit processome component first KH" evidence="10">
    <location>
        <begin position="45"/>
        <end position="125"/>
    </location>
</feature>
<dbReference type="CTD" id="11103"/>
<evidence type="ECO:0000256" key="6">
    <source>
        <dbReference type="ARBA" id="ARBA00023242"/>
    </source>
</evidence>
<evidence type="ECO:0000313" key="12">
    <source>
        <dbReference type="EnsemblMetazoa" id="XP_038047574.1"/>
    </source>
</evidence>